<keyword evidence="3" id="KW-0472">Membrane</keyword>
<dbReference type="InterPro" id="IPR000408">
    <property type="entry name" value="Reg_chr_condens"/>
</dbReference>
<reference evidence="4 5" key="1">
    <citation type="submission" date="2024-07" db="EMBL/GenBank/DDBJ databases">
        <title>Chromosome-level genome assembly of the water stick insect Ranatra chinensis (Heteroptera: Nepidae).</title>
        <authorList>
            <person name="Liu X."/>
        </authorList>
    </citation>
    <scope>NUCLEOTIDE SEQUENCE [LARGE SCALE GENOMIC DNA]</scope>
    <source>
        <strain evidence="4">Cailab_2021Rc</strain>
        <tissue evidence="4">Muscle</tissue>
    </source>
</reference>
<name>A0ABD0XUF9_9HEMI</name>
<dbReference type="Pfam" id="PF00415">
    <property type="entry name" value="RCC1"/>
    <property type="match status" value="4"/>
</dbReference>
<accession>A0ABD0XUF9</accession>
<evidence type="ECO:0000313" key="4">
    <source>
        <dbReference type="EMBL" id="KAL1110115.1"/>
    </source>
</evidence>
<dbReference type="PRINTS" id="PR00633">
    <property type="entry name" value="RCCNDNSATION"/>
</dbReference>
<keyword evidence="5" id="KW-1185">Reference proteome</keyword>
<comment type="caution">
    <text evidence="4">The sequence shown here is derived from an EMBL/GenBank/DDBJ whole genome shotgun (WGS) entry which is preliminary data.</text>
</comment>
<dbReference type="Proteomes" id="UP001558652">
    <property type="component" value="Unassembled WGS sequence"/>
</dbReference>
<keyword evidence="3" id="KW-0812">Transmembrane</keyword>
<dbReference type="AlphaFoldDB" id="A0ABD0XUF9"/>
<organism evidence="4 5">
    <name type="scientific">Ranatra chinensis</name>
    <dbReference type="NCBI Taxonomy" id="642074"/>
    <lineage>
        <taxon>Eukaryota</taxon>
        <taxon>Metazoa</taxon>
        <taxon>Ecdysozoa</taxon>
        <taxon>Arthropoda</taxon>
        <taxon>Hexapoda</taxon>
        <taxon>Insecta</taxon>
        <taxon>Pterygota</taxon>
        <taxon>Neoptera</taxon>
        <taxon>Paraneoptera</taxon>
        <taxon>Hemiptera</taxon>
        <taxon>Heteroptera</taxon>
        <taxon>Panheteroptera</taxon>
        <taxon>Nepomorpha</taxon>
        <taxon>Nepidae</taxon>
        <taxon>Ranatrinae</taxon>
        <taxon>Ranatra</taxon>
    </lineage>
</organism>
<keyword evidence="1" id="KW-0677">Repeat</keyword>
<dbReference type="InterPro" id="IPR009091">
    <property type="entry name" value="RCC1/BLIP-II"/>
</dbReference>
<feature type="repeat" description="RCC1" evidence="2">
    <location>
        <begin position="196"/>
        <end position="246"/>
    </location>
</feature>
<protein>
    <submittedName>
        <fullName evidence="4">Uncharacterized protein</fullName>
    </submittedName>
</protein>
<feature type="repeat" description="RCC1" evidence="2">
    <location>
        <begin position="38"/>
        <end position="92"/>
    </location>
</feature>
<dbReference type="PROSITE" id="PS00626">
    <property type="entry name" value="RCC1_2"/>
    <property type="match status" value="2"/>
</dbReference>
<evidence type="ECO:0000313" key="5">
    <source>
        <dbReference type="Proteomes" id="UP001558652"/>
    </source>
</evidence>
<dbReference type="InterPro" id="IPR051625">
    <property type="entry name" value="Signaling_Regulatory_Domain"/>
</dbReference>
<evidence type="ECO:0000256" key="3">
    <source>
        <dbReference type="SAM" id="Phobius"/>
    </source>
</evidence>
<dbReference type="PANTHER" id="PTHR22872:SF2">
    <property type="entry name" value="INHIBITOR OF BRUTON TYROSINE KINASE"/>
    <property type="match status" value="1"/>
</dbReference>
<keyword evidence="3" id="KW-1133">Transmembrane helix</keyword>
<sequence>MVKKICTKLGKEPVSKKIKLNPQVIGAGFSHSCIIVHGNAYTWGSTAFGCLGTGPSYPRIIGPTIIDMFPNIGIRVLSVSCGRTHTIVLTNNGVYAWGSNRYGQLGVGNVIQSWFPRNIEFFENSNIIHVSAGQYHSIAIDSNYRVFTWGWGVHGQLGHGNVEDYNVPKIVDSLSNQEITWSCGGHAHTLFLDVNGNVWACGSSVFGQLGTGANIKSSIPLQVFGLPEKIINLSTGYFHSVGLAEGGRVYQWGCSPSVLRAAAHAAKRRLRSHVGINVKCLFFLIYIQITFEYISITLIVRSHFG</sequence>
<proteinExistence type="predicted"/>
<evidence type="ECO:0000256" key="2">
    <source>
        <dbReference type="PROSITE-ProRule" id="PRU00235"/>
    </source>
</evidence>
<dbReference type="Gene3D" id="2.130.10.30">
    <property type="entry name" value="Regulator of chromosome condensation 1/beta-lactamase-inhibitor protein II"/>
    <property type="match status" value="2"/>
</dbReference>
<dbReference type="PANTHER" id="PTHR22872">
    <property type="entry name" value="BTK-BINDING PROTEIN-RELATED"/>
    <property type="match status" value="1"/>
</dbReference>
<dbReference type="PROSITE" id="PS50012">
    <property type="entry name" value="RCC1_3"/>
    <property type="match status" value="4"/>
</dbReference>
<feature type="repeat" description="RCC1" evidence="2">
    <location>
        <begin position="144"/>
        <end position="195"/>
    </location>
</feature>
<feature type="transmembrane region" description="Helical" evidence="3">
    <location>
        <begin position="281"/>
        <end position="300"/>
    </location>
</feature>
<feature type="repeat" description="RCC1" evidence="2">
    <location>
        <begin position="92"/>
        <end position="143"/>
    </location>
</feature>
<dbReference type="EMBL" id="JBFDAA010000023">
    <property type="protein sequence ID" value="KAL1110115.1"/>
    <property type="molecule type" value="Genomic_DNA"/>
</dbReference>
<dbReference type="SUPFAM" id="SSF50985">
    <property type="entry name" value="RCC1/BLIP-II"/>
    <property type="match status" value="1"/>
</dbReference>
<gene>
    <name evidence="4" type="ORF">AAG570_008192</name>
</gene>
<evidence type="ECO:0000256" key="1">
    <source>
        <dbReference type="ARBA" id="ARBA00022737"/>
    </source>
</evidence>